<comment type="caution">
    <text evidence="1">The sequence shown here is derived from an EMBL/GenBank/DDBJ whole genome shotgun (WGS) entry which is preliminary data.</text>
</comment>
<accession>A0ABR1TET6</accession>
<reference evidence="1 2" key="1">
    <citation type="submission" date="2023-01" db="EMBL/GenBank/DDBJ databases">
        <title>Analysis of 21 Apiospora genomes using comparative genomics revels a genus with tremendous synthesis potential of carbohydrate active enzymes and secondary metabolites.</title>
        <authorList>
            <person name="Sorensen T."/>
        </authorList>
    </citation>
    <scope>NUCLEOTIDE SEQUENCE [LARGE SCALE GENOMIC DNA]</scope>
    <source>
        <strain evidence="1 2">CBS 33761</strain>
    </source>
</reference>
<evidence type="ECO:0000313" key="2">
    <source>
        <dbReference type="Proteomes" id="UP001444661"/>
    </source>
</evidence>
<sequence length="175" mass="19382">MRPGEGAQVLADRGISVAAGDAPQTLPVIDMITNFNQETTLYVIDLSLGLGDPLARFGEVPEIRGRHPRCLPGYVRLETKRLRLTFEVGFGFGSGLLPLLKVYHVTRPASRDFLNPGNEKQLRDTGTIRATKSRRKKLLFAVQADQVLGDEMTLQLKEDLLACWVRGRAAEPSVR</sequence>
<dbReference type="Proteomes" id="UP001444661">
    <property type="component" value="Unassembled WGS sequence"/>
</dbReference>
<proteinExistence type="predicted"/>
<name>A0ABR1TET6_9PEZI</name>
<gene>
    <name evidence="1" type="ORF">PG993_004459</name>
</gene>
<dbReference type="EMBL" id="JAQQWK010000003">
    <property type="protein sequence ID" value="KAK8044435.1"/>
    <property type="molecule type" value="Genomic_DNA"/>
</dbReference>
<evidence type="ECO:0000313" key="1">
    <source>
        <dbReference type="EMBL" id="KAK8044435.1"/>
    </source>
</evidence>
<protein>
    <submittedName>
        <fullName evidence="1">Uncharacterized protein</fullName>
    </submittedName>
</protein>
<organism evidence="1 2">
    <name type="scientific">Apiospora rasikravindrae</name>
    <dbReference type="NCBI Taxonomy" id="990691"/>
    <lineage>
        <taxon>Eukaryota</taxon>
        <taxon>Fungi</taxon>
        <taxon>Dikarya</taxon>
        <taxon>Ascomycota</taxon>
        <taxon>Pezizomycotina</taxon>
        <taxon>Sordariomycetes</taxon>
        <taxon>Xylariomycetidae</taxon>
        <taxon>Amphisphaeriales</taxon>
        <taxon>Apiosporaceae</taxon>
        <taxon>Apiospora</taxon>
    </lineage>
</organism>
<keyword evidence="2" id="KW-1185">Reference proteome</keyword>